<reference evidence="2" key="1">
    <citation type="journal article" date="2019" name="Int. J. Syst. Evol. Microbiol.">
        <title>The Global Catalogue of Microorganisms (GCM) 10K type strain sequencing project: providing services to taxonomists for standard genome sequencing and annotation.</title>
        <authorList>
            <consortium name="The Broad Institute Genomics Platform"/>
            <consortium name="The Broad Institute Genome Sequencing Center for Infectious Disease"/>
            <person name="Wu L."/>
            <person name="Ma J."/>
        </authorList>
    </citation>
    <scope>NUCLEOTIDE SEQUENCE [LARGE SCALE GENOMIC DNA]</scope>
    <source>
        <strain evidence="2">KCTC 52366</strain>
    </source>
</reference>
<organism evidence="1 2">
    <name type="scientific">Psychromarinibacter halotolerans</name>
    <dbReference type="NCBI Taxonomy" id="1775175"/>
    <lineage>
        <taxon>Bacteria</taxon>
        <taxon>Pseudomonadati</taxon>
        <taxon>Pseudomonadota</taxon>
        <taxon>Alphaproteobacteria</taxon>
        <taxon>Rhodobacterales</taxon>
        <taxon>Paracoccaceae</taxon>
        <taxon>Psychromarinibacter</taxon>
    </lineage>
</organism>
<dbReference type="RefSeq" id="WP_275634207.1">
    <property type="nucleotide sequence ID" value="NZ_JARGYD010000008.1"/>
</dbReference>
<dbReference type="Proteomes" id="UP001595632">
    <property type="component" value="Unassembled WGS sequence"/>
</dbReference>
<name>A0ABV7GXM1_9RHOB</name>
<sequence length="165" mass="18544">MNELASTFLLCTLLSGGETETRHYFPNIGEERYVRIDCETPTHVIEVGLDNTPSNRDSVHQAIFAGILTGKTPMVIVIDTDGIEDRYQYELREVTKRAGVAYAVCSRDFVRRWVATSPYRELGLDKDLFDLPDEPLAKQHCNLGSAFEVPPLEEIPASQETPVQD</sequence>
<evidence type="ECO:0000313" key="2">
    <source>
        <dbReference type="Proteomes" id="UP001595632"/>
    </source>
</evidence>
<comment type="caution">
    <text evidence="1">The sequence shown here is derived from an EMBL/GenBank/DDBJ whole genome shotgun (WGS) entry which is preliminary data.</text>
</comment>
<gene>
    <name evidence="1" type="ORF">ACFOGP_19955</name>
</gene>
<dbReference type="EMBL" id="JBHRTB010000010">
    <property type="protein sequence ID" value="MFC3145006.1"/>
    <property type="molecule type" value="Genomic_DNA"/>
</dbReference>
<protein>
    <recommendedName>
        <fullName evidence="3">RloB-like protein</fullName>
    </recommendedName>
</protein>
<keyword evidence="2" id="KW-1185">Reference proteome</keyword>
<evidence type="ECO:0008006" key="3">
    <source>
        <dbReference type="Google" id="ProtNLM"/>
    </source>
</evidence>
<evidence type="ECO:0000313" key="1">
    <source>
        <dbReference type="EMBL" id="MFC3145006.1"/>
    </source>
</evidence>
<accession>A0ABV7GXM1</accession>
<proteinExistence type="predicted"/>